<dbReference type="InterPro" id="IPR050494">
    <property type="entry name" value="Ser_Thr_dual-spec_kinase"/>
</dbReference>
<dbReference type="PANTHER" id="PTHR24058:SF103">
    <property type="entry name" value="SERINE_THREONINE-PROTEIN KINASE PRP4 HOMOLOG"/>
    <property type="match status" value="1"/>
</dbReference>
<gene>
    <name evidence="23" type="ORF">G2W53_035643</name>
</gene>
<dbReference type="GO" id="GO:0005694">
    <property type="term" value="C:chromosome"/>
    <property type="evidence" value="ECO:0007669"/>
    <property type="project" value="UniProtKB-SubCell"/>
</dbReference>
<keyword evidence="16" id="KW-0508">mRNA splicing</keyword>
<dbReference type="GO" id="GO:0004674">
    <property type="term" value="F:protein serine/threonine kinase activity"/>
    <property type="evidence" value="ECO:0007669"/>
    <property type="project" value="UniProtKB-KW"/>
</dbReference>
<dbReference type="GO" id="GO:0005524">
    <property type="term" value="F:ATP binding"/>
    <property type="evidence" value="ECO:0007669"/>
    <property type="project" value="UniProtKB-KW"/>
</dbReference>
<keyword evidence="12 23" id="KW-0418">Kinase</keyword>
<dbReference type="FunFam" id="1.10.510.10:FF:000078">
    <property type="entry name" value="Serine/threonine-protein kinase PRP4 homolog"/>
    <property type="match status" value="1"/>
</dbReference>
<evidence type="ECO:0000256" key="19">
    <source>
        <dbReference type="ARBA" id="ARBA00023637"/>
    </source>
</evidence>
<dbReference type="InterPro" id="IPR044092">
    <property type="entry name" value="STKc_PRP4"/>
</dbReference>
<evidence type="ECO:0000256" key="16">
    <source>
        <dbReference type="ARBA" id="ARBA00023187"/>
    </source>
</evidence>
<keyword evidence="9" id="KW-0808">Transferase</keyword>
<dbReference type="AlphaFoldDB" id="A0A834SQT4"/>
<dbReference type="Gene3D" id="3.30.200.20">
    <property type="entry name" value="Phosphorylase Kinase, domain 1"/>
    <property type="match status" value="1"/>
</dbReference>
<evidence type="ECO:0000256" key="15">
    <source>
        <dbReference type="ARBA" id="ARBA00022990"/>
    </source>
</evidence>
<evidence type="ECO:0000256" key="17">
    <source>
        <dbReference type="ARBA" id="ARBA00023242"/>
    </source>
</evidence>
<keyword evidence="24" id="KW-1185">Reference proteome</keyword>
<evidence type="ECO:0000256" key="18">
    <source>
        <dbReference type="ARBA" id="ARBA00023596"/>
    </source>
</evidence>
<feature type="domain" description="Protein kinase" evidence="22">
    <location>
        <begin position="92"/>
        <end position="407"/>
    </location>
</feature>
<evidence type="ECO:0000256" key="20">
    <source>
        <dbReference type="ARBA" id="ARBA00031858"/>
    </source>
</evidence>
<dbReference type="OrthoDB" id="3967at2759"/>
<evidence type="ECO:0000256" key="5">
    <source>
        <dbReference type="ARBA" id="ARBA00022499"/>
    </source>
</evidence>
<reference evidence="23" key="1">
    <citation type="submission" date="2020-09" db="EMBL/GenBank/DDBJ databases">
        <title>Genome-Enabled Discovery of Anthraquinone Biosynthesis in Senna tora.</title>
        <authorList>
            <person name="Kang S.-H."/>
            <person name="Pandey R.P."/>
            <person name="Lee C.-M."/>
            <person name="Sim J.-S."/>
            <person name="Jeong J.-T."/>
            <person name="Choi B.-S."/>
            <person name="Jung M."/>
            <person name="Ginzburg D."/>
            <person name="Zhao K."/>
            <person name="Won S.Y."/>
            <person name="Oh T.-J."/>
            <person name="Yu Y."/>
            <person name="Kim N.-H."/>
            <person name="Lee O.R."/>
            <person name="Lee T.-H."/>
            <person name="Bashyal P."/>
            <person name="Kim T.-S."/>
            <person name="Lee W.-H."/>
            <person name="Kawkins C."/>
            <person name="Kim C.-K."/>
            <person name="Kim J.S."/>
            <person name="Ahn B.O."/>
            <person name="Rhee S.Y."/>
            <person name="Sohng J.K."/>
        </authorList>
    </citation>
    <scope>NUCLEOTIDE SEQUENCE</scope>
    <source>
        <tissue evidence="23">Leaf</tissue>
    </source>
</reference>
<dbReference type="EMBL" id="JAAIUW010000011">
    <property type="protein sequence ID" value="KAF7808900.1"/>
    <property type="molecule type" value="Genomic_DNA"/>
</dbReference>
<evidence type="ECO:0000256" key="11">
    <source>
        <dbReference type="ARBA" id="ARBA00022741"/>
    </source>
</evidence>
<evidence type="ECO:0000256" key="2">
    <source>
        <dbReference type="ARBA" id="ARBA00004286"/>
    </source>
</evidence>
<keyword evidence="11" id="KW-0547">Nucleotide-binding</keyword>
<dbReference type="InterPro" id="IPR008271">
    <property type="entry name" value="Ser/Thr_kinase_AS"/>
</dbReference>
<name>A0A834SQT4_9FABA</name>
<dbReference type="InterPro" id="IPR011009">
    <property type="entry name" value="Kinase-like_dom_sf"/>
</dbReference>
<dbReference type="GO" id="GO:0045292">
    <property type="term" value="P:mRNA cis splicing, via spliceosome"/>
    <property type="evidence" value="ECO:0007669"/>
    <property type="project" value="InterPro"/>
</dbReference>
<comment type="similarity">
    <text evidence="18">Belongs to the protein kinase superfamily. CMGC Ser/Thr protein kinase family.</text>
</comment>
<keyword evidence="17" id="KW-0539">Nucleus</keyword>
<keyword evidence="7" id="KW-0597">Phosphoprotein</keyword>
<evidence type="ECO:0000256" key="8">
    <source>
        <dbReference type="ARBA" id="ARBA00022664"/>
    </source>
</evidence>
<evidence type="ECO:0000256" key="7">
    <source>
        <dbReference type="ARBA" id="ARBA00022553"/>
    </source>
</evidence>
<evidence type="ECO:0000256" key="12">
    <source>
        <dbReference type="ARBA" id="ARBA00022777"/>
    </source>
</evidence>
<keyword evidence="5" id="KW-1017">Isopeptide bond</keyword>
<dbReference type="SUPFAM" id="SSF56112">
    <property type="entry name" value="Protein kinase-like (PK-like)"/>
    <property type="match status" value="1"/>
</dbReference>
<dbReference type="Pfam" id="PF00069">
    <property type="entry name" value="Pkinase"/>
    <property type="match status" value="1"/>
</dbReference>
<keyword evidence="10" id="KW-0747">Spliceosome</keyword>
<evidence type="ECO:0000313" key="24">
    <source>
        <dbReference type="Proteomes" id="UP000634136"/>
    </source>
</evidence>
<dbReference type="InterPro" id="IPR000719">
    <property type="entry name" value="Prot_kinase_dom"/>
</dbReference>
<dbReference type="Proteomes" id="UP000634136">
    <property type="component" value="Unassembled WGS sequence"/>
</dbReference>
<comment type="subunit">
    <text evidence="21">Interacts with CLK1 C-terminus. Associates with the U5 snRNP and NCOR1 deacetylase complexes. Identified in the spliceosome C complex.</text>
</comment>
<dbReference type="FunFam" id="3.30.200.20:FF:000123">
    <property type="entry name" value="serine/threonine-protein kinase PRP4 homolog"/>
    <property type="match status" value="1"/>
</dbReference>
<comment type="caution">
    <text evidence="23">The sequence shown here is derived from an EMBL/GenBank/DDBJ whole genome shotgun (WGS) entry which is preliminary data.</text>
</comment>
<evidence type="ECO:0000256" key="13">
    <source>
        <dbReference type="ARBA" id="ARBA00022840"/>
    </source>
</evidence>
<evidence type="ECO:0000256" key="21">
    <source>
        <dbReference type="ARBA" id="ARBA00046964"/>
    </source>
</evidence>
<evidence type="ECO:0000256" key="3">
    <source>
        <dbReference type="ARBA" id="ARBA00012513"/>
    </source>
</evidence>
<dbReference type="PANTHER" id="PTHR24058">
    <property type="entry name" value="DUAL SPECIFICITY PROTEIN KINASE"/>
    <property type="match status" value="1"/>
</dbReference>
<protein>
    <recommendedName>
        <fullName evidence="19">Serine/threonine-protein kinase PRP4 homolog</fullName>
        <ecNumber evidence="3">2.7.11.1</ecNumber>
    </recommendedName>
    <alternativeName>
        <fullName evidence="20">PRP4 pre-mRNA-processing factor 4 homolog</fullName>
    </alternativeName>
</protein>
<evidence type="ECO:0000259" key="22">
    <source>
        <dbReference type="PROSITE" id="PS50011"/>
    </source>
</evidence>
<evidence type="ECO:0000256" key="4">
    <source>
        <dbReference type="ARBA" id="ARBA00022454"/>
    </source>
</evidence>
<evidence type="ECO:0000256" key="9">
    <source>
        <dbReference type="ARBA" id="ARBA00022679"/>
    </source>
</evidence>
<dbReference type="PROSITE" id="PS00108">
    <property type="entry name" value="PROTEIN_KINASE_ST"/>
    <property type="match status" value="1"/>
</dbReference>
<evidence type="ECO:0000256" key="10">
    <source>
        <dbReference type="ARBA" id="ARBA00022728"/>
    </source>
</evidence>
<keyword evidence="13" id="KW-0067">ATP-binding</keyword>
<keyword evidence="8" id="KW-0507">mRNA processing</keyword>
<dbReference type="GO" id="GO:0005681">
    <property type="term" value="C:spliceosomal complex"/>
    <property type="evidence" value="ECO:0007669"/>
    <property type="project" value="UniProtKB-KW"/>
</dbReference>
<dbReference type="EC" id="2.7.11.1" evidence="3"/>
<dbReference type="PROSITE" id="PS50011">
    <property type="entry name" value="PROTEIN_KINASE_DOM"/>
    <property type="match status" value="1"/>
</dbReference>
<evidence type="ECO:0000313" key="23">
    <source>
        <dbReference type="EMBL" id="KAF7808900.1"/>
    </source>
</evidence>
<keyword evidence="4" id="KW-0158">Chromosome</keyword>
<sequence>METSFAVVKPQENGNATIAKISGAGGLGEGTPKSEREDDKFCDDIFGETPIGVRKLSVEDGLQIERDDLHDNWDDAEGYYNYRFGEILDGRYKVTAAHGRGVFSTVVQAKNIKAANSEPEEVAVKIVRNNDTMYKAGVDELVILKKLVGADPDDKRHCVRFFSSFKYRNHLCLVFESLNMNLREVLKKFGRNIGLRLTAVRAYAKQLFIALKHLRNCGVLHCDIKPDNMLVNEAKNVLKLCDFGNAMFAGMNEVTPYLVSRFYRAPEIILGLPYDHPLDMWSVGCCLYELHAGKVLFPGRTNNDMLRLHMELKGPFPKKMLRRGAFIEQHFDQELNFLATEEDPVTKKTLKRIILNVKPRDIGAIITGSPGEDPKMLSNFKDLLEKVFVLDPDKRLTVSQALSHPFITGK</sequence>
<comment type="subcellular location">
    <subcellularLocation>
        <location evidence="2">Chromosome</location>
    </subcellularLocation>
    <subcellularLocation>
        <location evidence="1">Nucleus</location>
    </subcellularLocation>
</comment>
<proteinExistence type="inferred from homology"/>
<dbReference type="SMART" id="SM00220">
    <property type="entry name" value="S_TKc"/>
    <property type="match status" value="1"/>
</dbReference>
<dbReference type="CDD" id="cd14135">
    <property type="entry name" value="STKc_PRP4"/>
    <property type="match status" value="1"/>
</dbReference>
<accession>A0A834SQT4</accession>
<dbReference type="Gene3D" id="1.10.510.10">
    <property type="entry name" value="Transferase(Phosphotransferase) domain 1"/>
    <property type="match status" value="1"/>
</dbReference>
<evidence type="ECO:0000256" key="1">
    <source>
        <dbReference type="ARBA" id="ARBA00004123"/>
    </source>
</evidence>
<organism evidence="23 24">
    <name type="scientific">Senna tora</name>
    <dbReference type="NCBI Taxonomy" id="362788"/>
    <lineage>
        <taxon>Eukaryota</taxon>
        <taxon>Viridiplantae</taxon>
        <taxon>Streptophyta</taxon>
        <taxon>Embryophyta</taxon>
        <taxon>Tracheophyta</taxon>
        <taxon>Spermatophyta</taxon>
        <taxon>Magnoliopsida</taxon>
        <taxon>eudicotyledons</taxon>
        <taxon>Gunneridae</taxon>
        <taxon>Pentapetalae</taxon>
        <taxon>rosids</taxon>
        <taxon>fabids</taxon>
        <taxon>Fabales</taxon>
        <taxon>Fabaceae</taxon>
        <taxon>Caesalpinioideae</taxon>
        <taxon>Cassia clade</taxon>
        <taxon>Senna</taxon>
    </lineage>
</organism>
<evidence type="ECO:0000256" key="14">
    <source>
        <dbReference type="ARBA" id="ARBA00022843"/>
    </source>
</evidence>
<keyword evidence="15" id="KW-0007">Acetylation</keyword>
<evidence type="ECO:0000256" key="6">
    <source>
        <dbReference type="ARBA" id="ARBA00022527"/>
    </source>
</evidence>
<keyword evidence="6" id="KW-0723">Serine/threonine-protein kinase</keyword>
<keyword evidence="14" id="KW-0832">Ubl conjugation</keyword>